<name>M0F7F1_9EURY</name>
<proteinExistence type="predicted"/>
<sequence length="123" mass="13326">MALTAGCASDDEPKVEISELTVVNRREENVEVTVIADRGGETVYEDTFEFDPKRGGSTDGVHLEEGWMSGEGNLEVTISADSIDEASLSTKSLAREREDDGCLSVFSTVDERGVSVYRADVDC</sequence>
<keyword evidence="2" id="KW-1185">Reference proteome</keyword>
<dbReference type="EMBL" id="AOJO01000045">
    <property type="protein sequence ID" value="ELZ55157.1"/>
    <property type="molecule type" value="Genomic_DNA"/>
</dbReference>
<comment type="caution">
    <text evidence="1">The sequence shown here is derived from an EMBL/GenBank/DDBJ whole genome shotgun (WGS) entry which is preliminary data.</text>
</comment>
<evidence type="ECO:0000313" key="2">
    <source>
        <dbReference type="Proteomes" id="UP000011689"/>
    </source>
</evidence>
<accession>M0F7F1</accession>
<dbReference type="AlphaFoldDB" id="M0F7F1"/>
<dbReference type="Proteomes" id="UP000011689">
    <property type="component" value="Unassembled WGS sequence"/>
</dbReference>
<evidence type="ECO:0000313" key="1">
    <source>
        <dbReference type="EMBL" id="ELZ55157.1"/>
    </source>
</evidence>
<gene>
    <name evidence="1" type="ORF">C467_10536</name>
</gene>
<organism evidence="1 2">
    <name type="scientific">Halorubrum hochstenium ATCC 700873</name>
    <dbReference type="NCBI Taxonomy" id="1227481"/>
    <lineage>
        <taxon>Archaea</taxon>
        <taxon>Methanobacteriati</taxon>
        <taxon>Methanobacteriota</taxon>
        <taxon>Stenosarchaea group</taxon>
        <taxon>Halobacteria</taxon>
        <taxon>Halobacteriales</taxon>
        <taxon>Haloferacaceae</taxon>
        <taxon>Halorubrum</taxon>
    </lineage>
</organism>
<reference evidence="1 2" key="1">
    <citation type="journal article" date="2014" name="PLoS Genet.">
        <title>Phylogenetically driven sequencing of extremely halophilic archaea reveals strategies for static and dynamic osmo-response.</title>
        <authorList>
            <person name="Becker E.A."/>
            <person name="Seitzer P.M."/>
            <person name="Tritt A."/>
            <person name="Larsen D."/>
            <person name="Krusor M."/>
            <person name="Yao A.I."/>
            <person name="Wu D."/>
            <person name="Madern D."/>
            <person name="Eisen J.A."/>
            <person name="Darling A.E."/>
            <person name="Facciotti M.T."/>
        </authorList>
    </citation>
    <scope>NUCLEOTIDE SEQUENCE [LARGE SCALE GENOMIC DNA]</scope>
    <source>
        <strain evidence="1 2">ATCC 700873</strain>
    </source>
</reference>
<protein>
    <submittedName>
        <fullName evidence="1">Uncharacterized protein</fullName>
    </submittedName>
</protein>